<comment type="caution">
    <text evidence="2">The sequence shown here is derived from an EMBL/GenBank/DDBJ whole genome shotgun (WGS) entry which is preliminary data.</text>
</comment>
<dbReference type="AlphaFoldDB" id="A0AA39XSW3"/>
<organism evidence="2 3">
    <name type="scientific">Cercophora newfieldiana</name>
    <dbReference type="NCBI Taxonomy" id="92897"/>
    <lineage>
        <taxon>Eukaryota</taxon>
        <taxon>Fungi</taxon>
        <taxon>Dikarya</taxon>
        <taxon>Ascomycota</taxon>
        <taxon>Pezizomycotina</taxon>
        <taxon>Sordariomycetes</taxon>
        <taxon>Sordariomycetidae</taxon>
        <taxon>Sordariales</taxon>
        <taxon>Lasiosphaeriaceae</taxon>
        <taxon>Cercophora</taxon>
    </lineage>
</organism>
<gene>
    <name evidence="2" type="ORF">B0T16DRAFT_395324</name>
</gene>
<protein>
    <submittedName>
        <fullName evidence="2">Uncharacterized protein</fullName>
    </submittedName>
</protein>
<evidence type="ECO:0000313" key="3">
    <source>
        <dbReference type="Proteomes" id="UP001174936"/>
    </source>
</evidence>
<evidence type="ECO:0000256" key="1">
    <source>
        <dbReference type="SAM" id="SignalP"/>
    </source>
</evidence>
<feature type="chain" id="PRO_5041366524" evidence="1">
    <location>
        <begin position="22"/>
        <end position="200"/>
    </location>
</feature>
<keyword evidence="3" id="KW-1185">Reference proteome</keyword>
<reference evidence="2" key="1">
    <citation type="submission" date="2023-06" db="EMBL/GenBank/DDBJ databases">
        <title>Genome-scale phylogeny and comparative genomics of the fungal order Sordariales.</title>
        <authorList>
            <consortium name="Lawrence Berkeley National Laboratory"/>
            <person name="Hensen N."/>
            <person name="Bonometti L."/>
            <person name="Westerberg I."/>
            <person name="Brannstrom I.O."/>
            <person name="Guillou S."/>
            <person name="Cros-Aarteil S."/>
            <person name="Calhoun S."/>
            <person name="Haridas S."/>
            <person name="Kuo A."/>
            <person name="Mondo S."/>
            <person name="Pangilinan J."/>
            <person name="Riley R."/>
            <person name="Labutti K."/>
            <person name="Andreopoulos B."/>
            <person name="Lipzen A."/>
            <person name="Chen C."/>
            <person name="Yanf M."/>
            <person name="Daum C."/>
            <person name="Ng V."/>
            <person name="Clum A."/>
            <person name="Steindorff A."/>
            <person name="Ohm R."/>
            <person name="Martin F."/>
            <person name="Silar P."/>
            <person name="Natvig D."/>
            <person name="Lalanne C."/>
            <person name="Gautier V."/>
            <person name="Ament-Velasquez S.L."/>
            <person name="Kruys A."/>
            <person name="Hutchinson M.I."/>
            <person name="Powell A.J."/>
            <person name="Barry K."/>
            <person name="Miller A.N."/>
            <person name="Grigoriev I.V."/>
            <person name="Debuchy R."/>
            <person name="Gladieux P."/>
            <person name="Thoren M.H."/>
            <person name="Johannesson H."/>
        </authorList>
    </citation>
    <scope>NUCLEOTIDE SEQUENCE</scope>
    <source>
        <strain evidence="2">SMH2532-1</strain>
    </source>
</reference>
<proteinExistence type="predicted"/>
<feature type="signal peptide" evidence="1">
    <location>
        <begin position="1"/>
        <end position="21"/>
    </location>
</feature>
<accession>A0AA39XSW3</accession>
<name>A0AA39XSW3_9PEZI</name>
<dbReference type="EMBL" id="JAULSV010000007">
    <property type="protein sequence ID" value="KAK0639629.1"/>
    <property type="molecule type" value="Genomic_DNA"/>
</dbReference>
<sequence length="200" mass="22027">MLLTYTLPLFILLLSLPHAHAGGPNELQLTPGQGLPPLPELNLTTALLYTKTQEFIQNLKTPVNANRRSVCHPQSHKRWVDECRDEGEPSMDNNPTFGAGYYGAISSVHPSDGGLNAVIRGWKQQNVADKARSSWCLHVADAVRSMAAPKMEDRMGCKRFVEGGSHNGALVLTRLIAAHGNGELIIEARRDKSVENRRLE</sequence>
<evidence type="ECO:0000313" key="2">
    <source>
        <dbReference type="EMBL" id="KAK0639629.1"/>
    </source>
</evidence>
<keyword evidence="1" id="KW-0732">Signal</keyword>
<dbReference type="Proteomes" id="UP001174936">
    <property type="component" value="Unassembled WGS sequence"/>
</dbReference>